<keyword evidence="4" id="KW-1185">Reference proteome</keyword>
<evidence type="ECO:0000256" key="2">
    <source>
        <dbReference type="SAM" id="MobiDB-lite"/>
    </source>
</evidence>
<evidence type="ECO:0000313" key="4">
    <source>
        <dbReference type="Proteomes" id="UP001178507"/>
    </source>
</evidence>
<gene>
    <name evidence="3" type="ORF">EVOR1521_LOCUS13620</name>
</gene>
<accession>A0AA36N2T7</accession>
<evidence type="ECO:0000313" key="3">
    <source>
        <dbReference type="EMBL" id="CAJ1387566.1"/>
    </source>
</evidence>
<feature type="compositionally biased region" description="Polar residues" evidence="2">
    <location>
        <begin position="9"/>
        <end position="18"/>
    </location>
</feature>
<feature type="coiled-coil region" evidence="1">
    <location>
        <begin position="58"/>
        <end position="85"/>
    </location>
</feature>
<name>A0AA36N2T7_9DINO</name>
<feature type="region of interest" description="Disordered" evidence="2">
    <location>
        <begin position="371"/>
        <end position="390"/>
    </location>
</feature>
<sequence length="390" mass="44123">MRAAMAVQLRSTGHTTGLKSPREARVFSRQCQRFRHANLASGHPHEYPELVVAALDLASALEERLAEAEFRLSELTQNVEFLEEFRELFRARDLSCAPGVLRPPATPKPATARPASHFVSQEAFSQSTALEARLSWLEAELEKTLKGQLEYTTAAQLEDFSKQLSVQEANLREIERKVGSVRTWPAESEKPQAQLDMQMQPDIERRQADMEMQFDEFGRALRMLVGDVQVLSKQTEWRLGALEAGPQEAFSQSTALEARLSWLEAELEKTLKGQLEYTTAAQLEDFSKQLSVQEANLREIERKVGSVRTWPAESEKPQAQLDMQMQPDIERRQADMEMQFDEFGRALRMLVGDVQVLSKQTEWRLGALEAGPQAGPFGNLSGPWAEPRVR</sequence>
<protein>
    <submittedName>
        <fullName evidence="3">Uncharacterized protein</fullName>
    </submittedName>
</protein>
<organism evidence="3 4">
    <name type="scientific">Effrenium voratum</name>
    <dbReference type="NCBI Taxonomy" id="2562239"/>
    <lineage>
        <taxon>Eukaryota</taxon>
        <taxon>Sar</taxon>
        <taxon>Alveolata</taxon>
        <taxon>Dinophyceae</taxon>
        <taxon>Suessiales</taxon>
        <taxon>Symbiodiniaceae</taxon>
        <taxon>Effrenium</taxon>
    </lineage>
</organism>
<proteinExistence type="predicted"/>
<dbReference type="EMBL" id="CAUJNA010001540">
    <property type="protein sequence ID" value="CAJ1387566.1"/>
    <property type="molecule type" value="Genomic_DNA"/>
</dbReference>
<dbReference type="Proteomes" id="UP001178507">
    <property type="component" value="Unassembled WGS sequence"/>
</dbReference>
<evidence type="ECO:0000256" key="1">
    <source>
        <dbReference type="SAM" id="Coils"/>
    </source>
</evidence>
<feature type="region of interest" description="Disordered" evidence="2">
    <location>
        <begin position="1"/>
        <end position="22"/>
    </location>
</feature>
<comment type="caution">
    <text evidence="3">The sequence shown here is derived from an EMBL/GenBank/DDBJ whole genome shotgun (WGS) entry which is preliminary data.</text>
</comment>
<dbReference type="AlphaFoldDB" id="A0AA36N2T7"/>
<keyword evidence="1" id="KW-0175">Coiled coil</keyword>
<reference evidence="3" key="1">
    <citation type="submission" date="2023-08" db="EMBL/GenBank/DDBJ databases">
        <authorList>
            <person name="Chen Y."/>
            <person name="Shah S."/>
            <person name="Dougan E. K."/>
            <person name="Thang M."/>
            <person name="Chan C."/>
        </authorList>
    </citation>
    <scope>NUCLEOTIDE SEQUENCE</scope>
</reference>